<sequence length="73" mass="8354">MTGRTFTESVTLKDKMLKAVTEGKSLLLAFKKRVIFHKNNGKSRKFRERILTRNDCIGVGKIYAKSIKSMSFV</sequence>
<name>A0A154P9J2_DUFNO</name>
<organism evidence="1 2">
    <name type="scientific">Dufourea novaeangliae</name>
    <name type="common">Sweat bee</name>
    <dbReference type="NCBI Taxonomy" id="178035"/>
    <lineage>
        <taxon>Eukaryota</taxon>
        <taxon>Metazoa</taxon>
        <taxon>Ecdysozoa</taxon>
        <taxon>Arthropoda</taxon>
        <taxon>Hexapoda</taxon>
        <taxon>Insecta</taxon>
        <taxon>Pterygota</taxon>
        <taxon>Neoptera</taxon>
        <taxon>Endopterygota</taxon>
        <taxon>Hymenoptera</taxon>
        <taxon>Apocrita</taxon>
        <taxon>Aculeata</taxon>
        <taxon>Apoidea</taxon>
        <taxon>Anthophila</taxon>
        <taxon>Halictidae</taxon>
        <taxon>Rophitinae</taxon>
        <taxon>Dufourea</taxon>
    </lineage>
</organism>
<gene>
    <name evidence="1" type="ORF">WN55_10821</name>
</gene>
<keyword evidence="2" id="KW-1185">Reference proteome</keyword>
<evidence type="ECO:0000313" key="2">
    <source>
        <dbReference type="Proteomes" id="UP000076502"/>
    </source>
</evidence>
<protein>
    <submittedName>
        <fullName evidence="1">Uncharacterized protein</fullName>
    </submittedName>
</protein>
<dbReference type="AlphaFoldDB" id="A0A154P9J2"/>
<accession>A0A154P9J2</accession>
<dbReference type="Proteomes" id="UP000076502">
    <property type="component" value="Unassembled WGS sequence"/>
</dbReference>
<dbReference type="EMBL" id="KQ434849">
    <property type="protein sequence ID" value="KZC08503.1"/>
    <property type="molecule type" value="Genomic_DNA"/>
</dbReference>
<proteinExistence type="predicted"/>
<reference evidence="1 2" key="1">
    <citation type="submission" date="2015-07" db="EMBL/GenBank/DDBJ databases">
        <title>The genome of Dufourea novaeangliae.</title>
        <authorList>
            <person name="Pan H."/>
            <person name="Kapheim K."/>
        </authorList>
    </citation>
    <scope>NUCLEOTIDE SEQUENCE [LARGE SCALE GENOMIC DNA]</scope>
    <source>
        <strain evidence="1">0120121106</strain>
        <tissue evidence="1">Whole body</tissue>
    </source>
</reference>
<evidence type="ECO:0000313" key="1">
    <source>
        <dbReference type="EMBL" id="KZC08503.1"/>
    </source>
</evidence>